<dbReference type="Proteomes" id="UP000237640">
    <property type="component" value="Unassembled WGS sequence"/>
</dbReference>
<organism evidence="1 2">
    <name type="scientific">Flagellimonas meridianipacifica</name>
    <dbReference type="NCBI Taxonomy" id="1080225"/>
    <lineage>
        <taxon>Bacteria</taxon>
        <taxon>Pseudomonadati</taxon>
        <taxon>Bacteroidota</taxon>
        <taxon>Flavobacteriia</taxon>
        <taxon>Flavobacteriales</taxon>
        <taxon>Flavobacteriaceae</taxon>
        <taxon>Flagellimonas</taxon>
    </lineage>
</organism>
<proteinExistence type="predicted"/>
<dbReference type="OrthoDB" id="1524454at2"/>
<dbReference type="RefSeq" id="WP_106143735.1">
    <property type="nucleotide sequence ID" value="NZ_PVYX01000001.1"/>
</dbReference>
<protein>
    <submittedName>
        <fullName evidence="1">DinB family protein</fullName>
    </submittedName>
</protein>
<dbReference type="SUPFAM" id="SSF109854">
    <property type="entry name" value="DinB/YfiT-like putative metalloenzymes"/>
    <property type="match status" value="1"/>
</dbReference>
<comment type="caution">
    <text evidence="1">The sequence shown here is derived from an EMBL/GenBank/DDBJ whole genome shotgun (WGS) entry which is preliminary data.</text>
</comment>
<dbReference type="InterPro" id="IPR034660">
    <property type="entry name" value="DinB/YfiT-like"/>
</dbReference>
<accession>A0A2T0MGV8</accession>
<reference evidence="1 2" key="1">
    <citation type="submission" date="2018-03" db="EMBL/GenBank/DDBJ databases">
        <title>Genomic Encyclopedia of Archaeal and Bacterial Type Strains, Phase II (KMG-II): from individual species to whole genera.</title>
        <authorList>
            <person name="Goeker M."/>
        </authorList>
    </citation>
    <scope>NUCLEOTIDE SEQUENCE [LARGE SCALE GENOMIC DNA]</scope>
    <source>
        <strain evidence="1 2">DSM 25027</strain>
    </source>
</reference>
<keyword evidence="2" id="KW-1185">Reference proteome</keyword>
<sequence length="193" mass="22361">MASLILTSENQIQRLNGILTRIETISKLDVEKLTTSPRPKSWNVVEVIEHLNMAYRIYVPKIDDTLAKSPDIQKETEGFKARGWQKFVIQGQLSKDGKRKMKMKTLKRFTPIFAASDLTQEKIDEVFANFFELNNHLKQSILSSRSKDVSKKKFSSAIGPIVNFYLPEAFEFLLCHMERHMVQIDEILESKRL</sequence>
<dbReference type="Gene3D" id="1.20.120.450">
    <property type="entry name" value="dinb family like domain"/>
    <property type="match status" value="1"/>
</dbReference>
<name>A0A2T0MGV8_9FLAO</name>
<dbReference type="AlphaFoldDB" id="A0A2T0MGV8"/>
<evidence type="ECO:0000313" key="2">
    <source>
        <dbReference type="Proteomes" id="UP000237640"/>
    </source>
</evidence>
<evidence type="ECO:0000313" key="1">
    <source>
        <dbReference type="EMBL" id="PRX56794.1"/>
    </source>
</evidence>
<dbReference type="EMBL" id="PVYX01000001">
    <property type="protein sequence ID" value="PRX56794.1"/>
    <property type="molecule type" value="Genomic_DNA"/>
</dbReference>
<gene>
    <name evidence="1" type="ORF">CLV81_0792</name>
</gene>